<sequence>MAAPTTAVDSGMAPTQAEPSSQRRVNWSSSNTETLIRLWEDNLRSLRSNSRNARIYEEMTRDLNSRLPAGEVSFTTEQVRQKFENFKQALPVPEVNEAPAGADVLATWEEN</sequence>
<evidence type="ECO:0000313" key="3">
    <source>
        <dbReference type="EMBL" id="KAH7985714.1"/>
    </source>
</evidence>
<proteinExistence type="predicted"/>
<evidence type="ECO:0000256" key="1">
    <source>
        <dbReference type="SAM" id="MobiDB-lite"/>
    </source>
</evidence>
<name>A0A9J6D299_RHIMP</name>
<evidence type="ECO:0000313" key="4">
    <source>
        <dbReference type="Proteomes" id="UP000821866"/>
    </source>
</evidence>
<gene>
    <name evidence="3" type="ORF">HPB51_026766</name>
</gene>
<feature type="domain" description="Myb/SANT-like DNA-binding" evidence="2">
    <location>
        <begin position="24"/>
        <end position="88"/>
    </location>
</feature>
<organism evidence="3 4">
    <name type="scientific">Rhipicephalus microplus</name>
    <name type="common">Cattle tick</name>
    <name type="synonym">Boophilus microplus</name>
    <dbReference type="NCBI Taxonomy" id="6941"/>
    <lineage>
        <taxon>Eukaryota</taxon>
        <taxon>Metazoa</taxon>
        <taxon>Ecdysozoa</taxon>
        <taxon>Arthropoda</taxon>
        <taxon>Chelicerata</taxon>
        <taxon>Arachnida</taxon>
        <taxon>Acari</taxon>
        <taxon>Parasitiformes</taxon>
        <taxon>Ixodida</taxon>
        <taxon>Ixodoidea</taxon>
        <taxon>Ixodidae</taxon>
        <taxon>Rhipicephalinae</taxon>
        <taxon>Rhipicephalus</taxon>
        <taxon>Boophilus</taxon>
    </lineage>
</organism>
<feature type="compositionally biased region" description="Polar residues" evidence="1">
    <location>
        <begin position="17"/>
        <end position="29"/>
    </location>
</feature>
<protein>
    <recommendedName>
        <fullName evidence="2">Myb/SANT-like DNA-binding domain-containing protein</fullName>
    </recommendedName>
</protein>
<keyword evidence="4" id="KW-1185">Reference proteome</keyword>
<dbReference type="AlphaFoldDB" id="A0A9J6D299"/>
<dbReference type="InterPro" id="IPR044822">
    <property type="entry name" value="Myb_DNA-bind_4"/>
</dbReference>
<accession>A0A9J6D299</accession>
<dbReference type="Gene3D" id="1.10.10.60">
    <property type="entry name" value="Homeodomain-like"/>
    <property type="match status" value="1"/>
</dbReference>
<comment type="caution">
    <text evidence="3">The sequence shown here is derived from an EMBL/GenBank/DDBJ whole genome shotgun (WGS) entry which is preliminary data.</text>
</comment>
<reference evidence="3" key="1">
    <citation type="journal article" date="2020" name="Cell">
        <title>Large-Scale Comparative Analyses of Tick Genomes Elucidate Their Genetic Diversity and Vector Capacities.</title>
        <authorList>
            <consortium name="Tick Genome and Microbiome Consortium (TIGMIC)"/>
            <person name="Jia N."/>
            <person name="Wang J."/>
            <person name="Shi W."/>
            <person name="Du L."/>
            <person name="Sun Y."/>
            <person name="Zhan W."/>
            <person name="Jiang J.F."/>
            <person name="Wang Q."/>
            <person name="Zhang B."/>
            <person name="Ji P."/>
            <person name="Bell-Sakyi L."/>
            <person name="Cui X.M."/>
            <person name="Yuan T.T."/>
            <person name="Jiang B.G."/>
            <person name="Yang W.F."/>
            <person name="Lam T.T."/>
            <person name="Chang Q.C."/>
            <person name="Ding S.J."/>
            <person name="Wang X.J."/>
            <person name="Zhu J.G."/>
            <person name="Ruan X.D."/>
            <person name="Zhao L."/>
            <person name="Wei J.T."/>
            <person name="Ye R.Z."/>
            <person name="Que T.C."/>
            <person name="Du C.H."/>
            <person name="Zhou Y.H."/>
            <person name="Cheng J.X."/>
            <person name="Dai P.F."/>
            <person name="Guo W.B."/>
            <person name="Han X.H."/>
            <person name="Huang E.J."/>
            <person name="Li L.F."/>
            <person name="Wei W."/>
            <person name="Gao Y.C."/>
            <person name="Liu J.Z."/>
            <person name="Shao H.Z."/>
            <person name="Wang X."/>
            <person name="Wang C.C."/>
            <person name="Yang T.C."/>
            <person name="Huo Q.B."/>
            <person name="Li W."/>
            <person name="Chen H.Y."/>
            <person name="Chen S.E."/>
            <person name="Zhou L.G."/>
            <person name="Ni X.B."/>
            <person name="Tian J.H."/>
            <person name="Sheng Y."/>
            <person name="Liu T."/>
            <person name="Pan Y.S."/>
            <person name="Xia L.Y."/>
            <person name="Li J."/>
            <person name="Zhao F."/>
            <person name="Cao W.C."/>
        </authorList>
    </citation>
    <scope>NUCLEOTIDE SEQUENCE</scope>
    <source>
        <strain evidence="3">Rmic-2018</strain>
    </source>
</reference>
<reference evidence="3" key="2">
    <citation type="submission" date="2021-09" db="EMBL/GenBank/DDBJ databases">
        <authorList>
            <person name="Jia N."/>
            <person name="Wang J."/>
            <person name="Shi W."/>
            <person name="Du L."/>
            <person name="Sun Y."/>
            <person name="Zhan W."/>
            <person name="Jiang J."/>
            <person name="Wang Q."/>
            <person name="Zhang B."/>
            <person name="Ji P."/>
            <person name="Sakyi L.B."/>
            <person name="Cui X."/>
            <person name="Yuan T."/>
            <person name="Jiang B."/>
            <person name="Yang W."/>
            <person name="Lam T.T.-Y."/>
            <person name="Chang Q."/>
            <person name="Ding S."/>
            <person name="Wang X."/>
            <person name="Zhu J."/>
            <person name="Ruan X."/>
            <person name="Zhao L."/>
            <person name="Wei J."/>
            <person name="Que T."/>
            <person name="Du C."/>
            <person name="Cheng J."/>
            <person name="Dai P."/>
            <person name="Han X."/>
            <person name="Huang E."/>
            <person name="Gao Y."/>
            <person name="Liu J."/>
            <person name="Shao H."/>
            <person name="Ye R."/>
            <person name="Li L."/>
            <person name="Wei W."/>
            <person name="Wang X."/>
            <person name="Wang C."/>
            <person name="Huo Q."/>
            <person name="Li W."/>
            <person name="Guo W."/>
            <person name="Chen H."/>
            <person name="Chen S."/>
            <person name="Zhou L."/>
            <person name="Zhou L."/>
            <person name="Ni X."/>
            <person name="Tian J."/>
            <person name="Zhou Y."/>
            <person name="Sheng Y."/>
            <person name="Liu T."/>
            <person name="Pan Y."/>
            <person name="Xia L."/>
            <person name="Li J."/>
            <person name="Zhao F."/>
            <person name="Cao W."/>
        </authorList>
    </citation>
    <scope>NUCLEOTIDE SEQUENCE</scope>
    <source>
        <strain evidence="3">Rmic-2018</strain>
        <tissue evidence="3">Larvae</tissue>
    </source>
</reference>
<evidence type="ECO:0000259" key="2">
    <source>
        <dbReference type="Pfam" id="PF13837"/>
    </source>
</evidence>
<dbReference type="Pfam" id="PF13837">
    <property type="entry name" value="Myb_DNA-bind_4"/>
    <property type="match status" value="1"/>
</dbReference>
<feature type="region of interest" description="Disordered" evidence="1">
    <location>
        <begin position="1"/>
        <end position="29"/>
    </location>
</feature>
<dbReference type="EMBL" id="JABSTU010001592">
    <property type="protein sequence ID" value="KAH7985714.1"/>
    <property type="molecule type" value="Genomic_DNA"/>
</dbReference>
<dbReference type="Proteomes" id="UP000821866">
    <property type="component" value="Unassembled WGS sequence"/>
</dbReference>